<evidence type="ECO:0000256" key="1">
    <source>
        <dbReference type="SAM" id="Phobius"/>
    </source>
</evidence>
<organism evidence="2 3">
    <name type="scientific">Desmophyllum pertusum</name>
    <dbReference type="NCBI Taxonomy" id="174260"/>
    <lineage>
        <taxon>Eukaryota</taxon>
        <taxon>Metazoa</taxon>
        <taxon>Cnidaria</taxon>
        <taxon>Anthozoa</taxon>
        <taxon>Hexacorallia</taxon>
        <taxon>Scleractinia</taxon>
        <taxon>Caryophylliina</taxon>
        <taxon>Caryophylliidae</taxon>
        <taxon>Desmophyllum</taxon>
    </lineage>
</organism>
<feature type="non-terminal residue" evidence="2">
    <location>
        <position position="1"/>
    </location>
</feature>
<dbReference type="AlphaFoldDB" id="A0A9X0CU29"/>
<dbReference type="PANTHER" id="PTHR11161">
    <property type="entry name" value="O-ACYLTRANSFERASE"/>
    <property type="match status" value="1"/>
</dbReference>
<dbReference type="PANTHER" id="PTHR11161:SF0">
    <property type="entry name" value="O-ACYLTRANSFERASE LIKE PROTEIN"/>
    <property type="match status" value="1"/>
</dbReference>
<keyword evidence="1" id="KW-0472">Membrane</keyword>
<reference evidence="2" key="1">
    <citation type="submission" date="2023-01" db="EMBL/GenBank/DDBJ databases">
        <title>Genome assembly of the deep-sea coral Lophelia pertusa.</title>
        <authorList>
            <person name="Herrera S."/>
            <person name="Cordes E."/>
        </authorList>
    </citation>
    <scope>NUCLEOTIDE SEQUENCE</scope>
    <source>
        <strain evidence="2">USNM1676648</strain>
        <tissue evidence="2">Polyp</tissue>
    </source>
</reference>
<keyword evidence="1" id="KW-1133">Transmembrane helix</keyword>
<protein>
    <submittedName>
        <fullName evidence="2">Uncharacterized protein</fullName>
    </submittedName>
</protein>
<gene>
    <name evidence="2" type="ORF">OS493_039888</name>
</gene>
<feature type="transmembrane region" description="Helical" evidence="1">
    <location>
        <begin position="63"/>
        <end position="79"/>
    </location>
</feature>
<dbReference type="EMBL" id="MU826603">
    <property type="protein sequence ID" value="KAJ7375645.1"/>
    <property type="molecule type" value="Genomic_DNA"/>
</dbReference>
<sequence length="158" mass="17668">FRLRGLLLIVGVLTGISFITTAVLFSHYDLAAVMLSPAFSSSSVRQLVLILSLSLYEKPYCRSAPYLVGMVLGYLLLHAKDWKLPTKVHTYLFNMAGWCVAIVLALATLYNGQYKVIREHNPQPFSRAENIIYGTLSRFAWSLALAWVIFACHRGRGG</sequence>
<keyword evidence="3" id="KW-1185">Reference proteome</keyword>
<evidence type="ECO:0000313" key="3">
    <source>
        <dbReference type="Proteomes" id="UP001163046"/>
    </source>
</evidence>
<feature type="transmembrane region" description="Helical" evidence="1">
    <location>
        <begin position="7"/>
        <end position="28"/>
    </location>
</feature>
<dbReference type="Proteomes" id="UP001163046">
    <property type="component" value="Unassembled WGS sequence"/>
</dbReference>
<feature type="transmembrane region" description="Helical" evidence="1">
    <location>
        <begin position="131"/>
        <end position="150"/>
    </location>
</feature>
<keyword evidence="1" id="KW-0812">Transmembrane</keyword>
<name>A0A9X0CU29_9CNID</name>
<proteinExistence type="predicted"/>
<evidence type="ECO:0000313" key="2">
    <source>
        <dbReference type="EMBL" id="KAJ7375645.1"/>
    </source>
</evidence>
<accession>A0A9X0CU29</accession>
<comment type="caution">
    <text evidence="2">The sequence shown here is derived from an EMBL/GenBank/DDBJ whole genome shotgun (WGS) entry which is preliminary data.</text>
</comment>
<feature type="transmembrane region" description="Helical" evidence="1">
    <location>
        <begin position="91"/>
        <end position="110"/>
    </location>
</feature>
<dbReference type="OrthoDB" id="5988087at2759"/>
<dbReference type="InterPro" id="IPR052728">
    <property type="entry name" value="O2_lipid_transport_reg"/>
</dbReference>